<evidence type="ECO:0000313" key="3">
    <source>
        <dbReference type="Proteomes" id="UP000750711"/>
    </source>
</evidence>
<feature type="transmembrane region" description="Helical" evidence="1">
    <location>
        <begin position="433"/>
        <end position="456"/>
    </location>
</feature>
<accession>A0A9P8LEH2</accession>
<protein>
    <submittedName>
        <fullName evidence="2">Uncharacterized protein</fullName>
    </submittedName>
</protein>
<dbReference type="Proteomes" id="UP000750711">
    <property type="component" value="Unassembled WGS sequence"/>
</dbReference>
<reference evidence="2" key="1">
    <citation type="submission" date="2021-03" db="EMBL/GenBank/DDBJ databases">
        <title>Comparative genomics and phylogenomic investigation of the class Geoglossomycetes provide insights into ecological specialization and systematics.</title>
        <authorList>
            <person name="Melie T."/>
            <person name="Pirro S."/>
            <person name="Miller A.N."/>
            <person name="Quandt A."/>
        </authorList>
    </citation>
    <scope>NUCLEOTIDE SEQUENCE</scope>
    <source>
        <strain evidence="2">CAQ_001_2017</strain>
    </source>
</reference>
<dbReference type="EMBL" id="JAGHQM010000314">
    <property type="protein sequence ID" value="KAH0562641.1"/>
    <property type="molecule type" value="Genomic_DNA"/>
</dbReference>
<keyword evidence="3" id="KW-1185">Reference proteome</keyword>
<dbReference type="PANTHER" id="PTHR35043">
    <property type="entry name" value="TRANSCRIPTION FACTOR DOMAIN-CONTAINING PROTEIN"/>
    <property type="match status" value="1"/>
</dbReference>
<sequence>MLNNTTIGGSTVNNATLGNLHASVIGWVSGPKGRGSVDIMWGSFLAIFLCTWTAVCLNIPHPKDSKFKILRRKTKWMIWAIIGPELVLSVAIGQYASARRSVKRFRKLGYPQWTLRHAFFADMGGIILKPKDSTPFVVNARQLVYLIEKNYLEFPTITAEEIWNMSKADTLSKLLTLLQASWLVLQLVGRAILRLATSTLELSAAAIVFCTFGTFVCWLQKPSDVTQGIVLESEATTEQILRDAGEKAAAPYKHTPLDFVAKESFTVGYDVMGFFNLRCDDRERPLQRFSNDRFPDISTIEKFALFCWTTAYAAFHLIAWHWMFPTTLESLLWRIASLIITGTTVSFWVFETIAARQRFGRWDKYLIWLRLKKPCASDFSVDEEAQEDPRGDDVAPSALASSGKDKVKAVARLDTIHRLDAFEEEQKNAKPMLAWEVAIIFFVTIFYATARAYMILEVFISMRKMPLGVYQTVEWIQVLPHW</sequence>
<dbReference type="PANTHER" id="PTHR35043:SF8">
    <property type="entry name" value="DUF4220 DOMAIN-CONTAINING PROTEIN"/>
    <property type="match status" value="1"/>
</dbReference>
<feature type="transmembrane region" description="Helical" evidence="1">
    <location>
        <begin position="335"/>
        <end position="354"/>
    </location>
</feature>
<feature type="transmembrane region" description="Helical" evidence="1">
    <location>
        <begin position="39"/>
        <end position="61"/>
    </location>
</feature>
<keyword evidence="1" id="KW-0472">Membrane</keyword>
<proteinExistence type="predicted"/>
<gene>
    <name evidence="2" type="ORF">GP486_002681</name>
</gene>
<name>A0A9P8LEH2_9PEZI</name>
<evidence type="ECO:0000313" key="2">
    <source>
        <dbReference type="EMBL" id="KAH0562641.1"/>
    </source>
</evidence>
<feature type="transmembrane region" description="Helical" evidence="1">
    <location>
        <begin position="76"/>
        <end position="97"/>
    </location>
</feature>
<dbReference type="AlphaFoldDB" id="A0A9P8LEH2"/>
<keyword evidence="1" id="KW-1133">Transmembrane helix</keyword>
<feature type="transmembrane region" description="Helical" evidence="1">
    <location>
        <begin position="303"/>
        <end position="323"/>
    </location>
</feature>
<comment type="caution">
    <text evidence="2">The sequence shown here is derived from an EMBL/GenBank/DDBJ whole genome shotgun (WGS) entry which is preliminary data.</text>
</comment>
<feature type="transmembrane region" description="Helical" evidence="1">
    <location>
        <begin position="174"/>
        <end position="193"/>
    </location>
</feature>
<feature type="transmembrane region" description="Helical" evidence="1">
    <location>
        <begin position="199"/>
        <end position="219"/>
    </location>
</feature>
<evidence type="ECO:0000256" key="1">
    <source>
        <dbReference type="SAM" id="Phobius"/>
    </source>
</evidence>
<organism evidence="2 3">
    <name type="scientific">Trichoglossum hirsutum</name>
    <dbReference type="NCBI Taxonomy" id="265104"/>
    <lineage>
        <taxon>Eukaryota</taxon>
        <taxon>Fungi</taxon>
        <taxon>Dikarya</taxon>
        <taxon>Ascomycota</taxon>
        <taxon>Pezizomycotina</taxon>
        <taxon>Geoglossomycetes</taxon>
        <taxon>Geoglossales</taxon>
        <taxon>Geoglossaceae</taxon>
        <taxon>Trichoglossum</taxon>
    </lineage>
</organism>
<keyword evidence="1" id="KW-0812">Transmembrane</keyword>